<dbReference type="CDD" id="cd06267">
    <property type="entry name" value="PBP1_LacI_sugar_binding-like"/>
    <property type="match status" value="1"/>
</dbReference>
<feature type="domain" description="HTH lacI-type" evidence="4">
    <location>
        <begin position="2"/>
        <end position="56"/>
    </location>
</feature>
<evidence type="ECO:0000256" key="2">
    <source>
        <dbReference type="ARBA" id="ARBA00023125"/>
    </source>
</evidence>
<dbReference type="PRINTS" id="PR00036">
    <property type="entry name" value="HTHLACI"/>
</dbReference>
<dbReference type="PANTHER" id="PTHR30146:SF109">
    <property type="entry name" value="HTH-TYPE TRANSCRIPTIONAL REGULATOR GALS"/>
    <property type="match status" value="1"/>
</dbReference>
<evidence type="ECO:0000259" key="4">
    <source>
        <dbReference type="PROSITE" id="PS50932"/>
    </source>
</evidence>
<dbReference type="Pfam" id="PF13377">
    <property type="entry name" value="Peripla_BP_3"/>
    <property type="match status" value="1"/>
</dbReference>
<gene>
    <name evidence="5" type="ORF">ATL39_0440</name>
</gene>
<dbReference type="PANTHER" id="PTHR30146">
    <property type="entry name" value="LACI-RELATED TRANSCRIPTIONAL REPRESSOR"/>
    <property type="match status" value="1"/>
</dbReference>
<comment type="caution">
    <text evidence="5">The sequence shown here is derived from an EMBL/GenBank/DDBJ whole genome shotgun (WGS) entry which is preliminary data.</text>
</comment>
<dbReference type="RefSeq" id="WP_120191640.1">
    <property type="nucleotide sequence ID" value="NZ_RAPK01000006.1"/>
</dbReference>
<accession>A0A419V7Y0</accession>
<dbReference type="PROSITE" id="PS50932">
    <property type="entry name" value="HTH_LACI_2"/>
    <property type="match status" value="1"/>
</dbReference>
<protein>
    <submittedName>
        <fullName evidence="5">LacI family transcriptional regulator</fullName>
    </submittedName>
</protein>
<evidence type="ECO:0000313" key="6">
    <source>
        <dbReference type="Proteomes" id="UP000285120"/>
    </source>
</evidence>
<keyword evidence="3" id="KW-0804">Transcription</keyword>
<dbReference type="AlphaFoldDB" id="A0A419V7Y0"/>
<evidence type="ECO:0000313" key="5">
    <source>
        <dbReference type="EMBL" id="RKD76226.1"/>
    </source>
</evidence>
<dbReference type="Proteomes" id="UP000285120">
    <property type="component" value="Unassembled WGS sequence"/>
</dbReference>
<dbReference type="InterPro" id="IPR000843">
    <property type="entry name" value="HTH_LacI"/>
</dbReference>
<evidence type="ECO:0000256" key="1">
    <source>
        <dbReference type="ARBA" id="ARBA00023015"/>
    </source>
</evidence>
<dbReference type="InterPro" id="IPR028082">
    <property type="entry name" value="Peripla_BP_I"/>
</dbReference>
<dbReference type="SUPFAM" id="SSF53822">
    <property type="entry name" value="Periplasmic binding protein-like I"/>
    <property type="match status" value="1"/>
</dbReference>
<evidence type="ECO:0000256" key="3">
    <source>
        <dbReference type="ARBA" id="ARBA00023163"/>
    </source>
</evidence>
<keyword evidence="6" id="KW-1185">Reference proteome</keyword>
<dbReference type="Pfam" id="PF00356">
    <property type="entry name" value="LacI"/>
    <property type="match status" value="1"/>
</dbReference>
<dbReference type="GO" id="GO:0003700">
    <property type="term" value="F:DNA-binding transcription factor activity"/>
    <property type="evidence" value="ECO:0007669"/>
    <property type="project" value="TreeGrafter"/>
</dbReference>
<dbReference type="GO" id="GO:0000976">
    <property type="term" value="F:transcription cis-regulatory region binding"/>
    <property type="evidence" value="ECO:0007669"/>
    <property type="project" value="TreeGrafter"/>
</dbReference>
<dbReference type="InterPro" id="IPR046335">
    <property type="entry name" value="LacI/GalR-like_sensor"/>
</dbReference>
<reference evidence="5 6" key="1">
    <citation type="submission" date="2018-09" db="EMBL/GenBank/DDBJ databases">
        <title>Genomic Encyclopedia of Archaeal and Bacterial Type Strains, Phase II (KMG-II): from individual species to whole genera.</title>
        <authorList>
            <person name="Goeker M."/>
        </authorList>
    </citation>
    <scope>NUCLEOTIDE SEQUENCE [LARGE SCALE GENOMIC DNA]</scope>
    <source>
        <strain evidence="5 6">DSM 17008</strain>
    </source>
</reference>
<dbReference type="PROSITE" id="PS00356">
    <property type="entry name" value="HTH_LACI_1"/>
    <property type="match status" value="1"/>
</dbReference>
<sequence>MVTIKDIAKAANVSVTTVSRALNGYDDVNEKTRQRIKDVAEKMQYSPNMTARRLVTNKSSTIGLLTSSSFPSNPKDTFTMDVISGVNEYASCADYDMILFQSEFAKRQGKTYHQLCSERQIEGVISQGLAHDDAFLQQMEESSVPCVFIDHPGENETTSFVSADNAAGAREAVRHLVSLGHREIAFINGDDEAYISLERMKGYKEGLQEAEIAFNEKKVRLAYFNEEEACARSIELLEEFPEITAVFCSSDLMAMGVMRAAQQLGYELPDELSVVGYDNLVISQYTTPALTTVHQNKYKMGNTAAELLINRLQGKETKTRVIIPGSLLVRKSTCPPRR</sequence>
<keyword evidence="1" id="KW-0805">Transcription regulation</keyword>
<dbReference type="SUPFAM" id="SSF47413">
    <property type="entry name" value="lambda repressor-like DNA-binding domains"/>
    <property type="match status" value="1"/>
</dbReference>
<dbReference type="Gene3D" id="3.40.50.2300">
    <property type="match status" value="2"/>
</dbReference>
<dbReference type="CDD" id="cd01392">
    <property type="entry name" value="HTH_LacI"/>
    <property type="match status" value="1"/>
</dbReference>
<keyword evidence="2" id="KW-0238">DNA-binding</keyword>
<organism evidence="5 6">
    <name type="scientific">Sinobaca qinghaiensis</name>
    <dbReference type="NCBI Taxonomy" id="342944"/>
    <lineage>
        <taxon>Bacteria</taxon>
        <taxon>Bacillati</taxon>
        <taxon>Bacillota</taxon>
        <taxon>Bacilli</taxon>
        <taxon>Bacillales</taxon>
        <taxon>Sporolactobacillaceae</taxon>
        <taxon>Sinobaca</taxon>
    </lineage>
</organism>
<dbReference type="OrthoDB" id="9775106at2"/>
<name>A0A419V7Y0_9BACL</name>
<dbReference type="SMART" id="SM00354">
    <property type="entry name" value="HTH_LACI"/>
    <property type="match status" value="1"/>
</dbReference>
<dbReference type="Gene3D" id="1.10.260.40">
    <property type="entry name" value="lambda repressor-like DNA-binding domains"/>
    <property type="match status" value="1"/>
</dbReference>
<dbReference type="InterPro" id="IPR010982">
    <property type="entry name" value="Lambda_DNA-bd_dom_sf"/>
</dbReference>
<dbReference type="EMBL" id="RAPK01000006">
    <property type="protein sequence ID" value="RKD76226.1"/>
    <property type="molecule type" value="Genomic_DNA"/>
</dbReference>
<proteinExistence type="predicted"/>